<dbReference type="Pfam" id="PF03419">
    <property type="entry name" value="Peptidase_U4"/>
    <property type="match status" value="1"/>
</dbReference>
<feature type="transmembrane region" description="Helical" evidence="1">
    <location>
        <begin position="6"/>
        <end position="24"/>
    </location>
</feature>
<dbReference type="GO" id="GO:0030436">
    <property type="term" value="P:asexual sporulation"/>
    <property type="evidence" value="ECO:0007669"/>
    <property type="project" value="InterPro"/>
</dbReference>
<keyword evidence="1" id="KW-0812">Transmembrane</keyword>
<gene>
    <name evidence="2" type="ORF">IAB02_03805</name>
</gene>
<name>A0A9D1ICI6_9FIRM</name>
<protein>
    <submittedName>
        <fullName evidence="2">Sigma-E processing peptidase SpoIIGA</fullName>
    </submittedName>
</protein>
<keyword evidence="1" id="KW-1133">Transmembrane helix</keyword>
<dbReference type="InterPro" id="IPR005081">
    <property type="entry name" value="SpoIIGA"/>
</dbReference>
<evidence type="ECO:0000313" key="2">
    <source>
        <dbReference type="EMBL" id="HIU33667.1"/>
    </source>
</evidence>
<comment type="caution">
    <text evidence="2">The sequence shown here is derived from an EMBL/GenBank/DDBJ whole genome shotgun (WGS) entry which is preliminary data.</text>
</comment>
<feature type="transmembrane region" description="Helical" evidence="1">
    <location>
        <begin position="57"/>
        <end position="77"/>
    </location>
</feature>
<reference evidence="2" key="1">
    <citation type="submission" date="2020-10" db="EMBL/GenBank/DDBJ databases">
        <authorList>
            <person name="Gilroy R."/>
        </authorList>
    </citation>
    <scope>NUCLEOTIDE SEQUENCE</scope>
    <source>
        <strain evidence="2">ChiHcec3-11533</strain>
    </source>
</reference>
<dbReference type="GO" id="GO:0004190">
    <property type="term" value="F:aspartic-type endopeptidase activity"/>
    <property type="evidence" value="ECO:0007669"/>
    <property type="project" value="InterPro"/>
</dbReference>
<evidence type="ECO:0000256" key="1">
    <source>
        <dbReference type="SAM" id="Phobius"/>
    </source>
</evidence>
<feature type="transmembrane region" description="Helical" evidence="1">
    <location>
        <begin position="84"/>
        <end position="104"/>
    </location>
</feature>
<dbReference type="Proteomes" id="UP000824072">
    <property type="component" value="Unassembled WGS sequence"/>
</dbReference>
<feature type="transmembrane region" description="Helical" evidence="1">
    <location>
        <begin position="110"/>
        <end position="131"/>
    </location>
</feature>
<accession>A0A9D1ICI6</accession>
<reference evidence="2" key="2">
    <citation type="journal article" date="2021" name="PeerJ">
        <title>Extensive microbial diversity within the chicken gut microbiome revealed by metagenomics and culture.</title>
        <authorList>
            <person name="Gilroy R."/>
            <person name="Ravi A."/>
            <person name="Getino M."/>
            <person name="Pursley I."/>
            <person name="Horton D.L."/>
            <person name="Alikhan N.F."/>
            <person name="Baker D."/>
            <person name="Gharbi K."/>
            <person name="Hall N."/>
            <person name="Watson M."/>
            <person name="Adriaenssens E.M."/>
            <person name="Foster-Nyarko E."/>
            <person name="Jarju S."/>
            <person name="Secka A."/>
            <person name="Antonio M."/>
            <person name="Oren A."/>
            <person name="Chaudhuri R.R."/>
            <person name="La Ragione R."/>
            <person name="Hildebrand F."/>
            <person name="Pallen M.J."/>
        </authorList>
    </citation>
    <scope>NUCLEOTIDE SEQUENCE</scope>
    <source>
        <strain evidence="2">ChiHcec3-11533</strain>
    </source>
</reference>
<feature type="transmembrane region" description="Helical" evidence="1">
    <location>
        <begin position="31"/>
        <end position="51"/>
    </location>
</feature>
<proteinExistence type="predicted"/>
<dbReference type="AlphaFoldDB" id="A0A9D1ICI6"/>
<sequence>MSVSVEAYFCVNFLMNALAISAIARSLGRVHWARVFSASGLGAVYAVLAQLKPLRFLGHWALVPCVAAILAFIALPFSSTKRYLGGVAALLGGGVFLGGIQLGLRNLFPPLSFPTFILGAVLGTLALTSFFSARRRKLVTWEVQVLLSFRGGQARFRALVDTGNRLREPFSGLPVMIVEQALLKDVLPSDWNLSLLPGFREVGYGALGGCGKLRCFRPEILLVNYGNGYLRAPDVWIAVYPGALSGSVRALAPPIIGCVESPGKDYFPFPDDEKKIPL</sequence>
<evidence type="ECO:0000313" key="3">
    <source>
        <dbReference type="Proteomes" id="UP000824072"/>
    </source>
</evidence>
<dbReference type="GO" id="GO:0006508">
    <property type="term" value="P:proteolysis"/>
    <property type="evidence" value="ECO:0007669"/>
    <property type="project" value="InterPro"/>
</dbReference>
<organism evidence="2 3">
    <name type="scientific">Candidatus Pullichristensenella excrementigallinarum</name>
    <dbReference type="NCBI Taxonomy" id="2840907"/>
    <lineage>
        <taxon>Bacteria</taxon>
        <taxon>Bacillati</taxon>
        <taxon>Bacillota</taxon>
        <taxon>Clostridia</taxon>
        <taxon>Candidatus Pullichristensenella</taxon>
    </lineage>
</organism>
<dbReference type="EMBL" id="DVMU01000084">
    <property type="protein sequence ID" value="HIU33667.1"/>
    <property type="molecule type" value="Genomic_DNA"/>
</dbReference>
<keyword evidence="1" id="KW-0472">Membrane</keyword>